<feature type="compositionally biased region" description="Polar residues" evidence="5">
    <location>
        <begin position="311"/>
        <end position="323"/>
    </location>
</feature>
<dbReference type="Proteomes" id="UP000515150">
    <property type="component" value="Chromosome 6"/>
</dbReference>
<evidence type="ECO:0000256" key="1">
    <source>
        <dbReference type="ARBA" id="ARBA00004370"/>
    </source>
</evidence>
<dbReference type="InterPro" id="IPR026910">
    <property type="entry name" value="Shisa"/>
</dbReference>
<dbReference type="GeneID" id="114857269"/>
<accession>A0A8M1HFA0</accession>
<evidence type="ECO:0000256" key="6">
    <source>
        <dbReference type="SAM" id="Phobius"/>
    </source>
</evidence>
<protein>
    <submittedName>
        <fullName evidence="9">Protein shisa-like-1a isoform X1</fullName>
    </submittedName>
</protein>
<keyword evidence="2 6" id="KW-0812">Transmembrane</keyword>
<evidence type="ECO:0000256" key="5">
    <source>
        <dbReference type="SAM" id="MobiDB-lite"/>
    </source>
</evidence>
<evidence type="ECO:0000313" key="9">
    <source>
        <dbReference type="RefSeq" id="XP_040927130.1"/>
    </source>
</evidence>
<dbReference type="PANTHER" id="PTHR31395">
    <property type="entry name" value="SHISA"/>
    <property type="match status" value="1"/>
</dbReference>
<organism evidence="8 9">
    <name type="scientific">Betta splendens</name>
    <name type="common">Siamese fighting fish</name>
    <dbReference type="NCBI Taxonomy" id="158456"/>
    <lineage>
        <taxon>Eukaryota</taxon>
        <taxon>Metazoa</taxon>
        <taxon>Chordata</taxon>
        <taxon>Craniata</taxon>
        <taxon>Vertebrata</taxon>
        <taxon>Euteleostomi</taxon>
        <taxon>Actinopterygii</taxon>
        <taxon>Neopterygii</taxon>
        <taxon>Teleostei</taxon>
        <taxon>Neoteleostei</taxon>
        <taxon>Acanthomorphata</taxon>
        <taxon>Anabantaria</taxon>
        <taxon>Anabantiformes</taxon>
        <taxon>Anabantoidei</taxon>
        <taxon>Osphronemidae</taxon>
        <taxon>Betta</taxon>
    </lineage>
</organism>
<keyword evidence="4 6" id="KW-0472">Membrane</keyword>
<gene>
    <name evidence="9" type="primary">shisal1b</name>
</gene>
<reference evidence="9" key="1">
    <citation type="submission" date="2025-08" db="UniProtKB">
        <authorList>
            <consortium name="RefSeq"/>
        </authorList>
    </citation>
    <scope>IDENTIFICATION</scope>
</reference>
<dbReference type="GO" id="GO:0016020">
    <property type="term" value="C:membrane"/>
    <property type="evidence" value="ECO:0007669"/>
    <property type="project" value="UniProtKB-SubCell"/>
</dbReference>
<feature type="transmembrane region" description="Helical" evidence="6">
    <location>
        <begin position="136"/>
        <end position="155"/>
    </location>
</feature>
<evidence type="ECO:0000256" key="3">
    <source>
        <dbReference type="ARBA" id="ARBA00022989"/>
    </source>
</evidence>
<feature type="region of interest" description="Disordered" evidence="5">
    <location>
        <begin position="280"/>
        <end position="323"/>
    </location>
</feature>
<dbReference type="Pfam" id="PF13908">
    <property type="entry name" value="Shisa_N"/>
    <property type="match status" value="1"/>
</dbReference>
<dbReference type="AlphaFoldDB" id="A0A8M1HFA0"/>
<feature type="compositionally biased region" description="Polar residues" evidence="5">
    <location>
        <begin position="286"/>
        <end position="301"/>
    </location>
</feature>
<proteinExistence type="predicted"/>
<keyword evidence="3 6" id="KW-1133">Transmembrane helix</keyword>
<evidence type="ECO:0000259" key="7">
    <source>
        <dbReference type="Pfam" id="PF13908"/>
    </source>
</evidence>
<keyword evidence="8" id="KW-1185">Reference proteome</keyword>
<comment type="subcellular location">
    <subcellularLocation>
        <location evidence="1">Membrane</location>
    </subcellularLocation>
</comment>
<name>A0A8M1HFA0_BETSP</name>
<feature type="domain" description="Shisa N-terminal" evidence="7">
    <location>
        <begin position="157"/>
        <end position="205"/>
    </location>
</feature>
<dbReference type="InterPro" id="IPR053891">
    <property type="entry name" value="Shisa_N"/>
</dbReference>
<dbReference type="OrthoDB" id="9941515at2759"/>
<dbReference type="CTD" id="100330736"/>
<feature type="transmembrane region" description="Helical" evidence="6">
    <location>
        <begin position="223"/>
        <end position="246"/>
    </location>
</feature>
<evidence type="ECO:0000256" key="4">
    <source>
        <dbReference type="ARBA" id="ARBA00023136"/>
    </source>
</evidence>
<evidence type="ECO:0000313" key="8">
    <source>
        <dbReference type="Proteomes" id="UP000515150"/>
    </source>
</evidence>
<evidence type="ECO:0000256" key="2">
    <source>
        <dbReference type="ARBA" id="ARBA00022692"/>
    </source>
</evidence>
<sequence>MTNKLKYWYTNMNSIKGHLNVFFSTPSIKLCNKRLLLEDHNKMTIQGCTAHTAQTGARGRFCSAQIHKWPKPNRASLRLSRNPDSKQQPCKRSCQQAKGAHVQLNGTVPLLPPSHLHPPFFPYEDEKMTITSRQSFNVLTVIFLLLSTAALSAHYRVCEPYSDHKGRYHFGFHCPRLSDNKTYMFCCHHNNTAFKYCCNETEFQMVMQINLTTTSDGYAHNNYTALVGVWIYGFFVMVLLALDFLYYSAINYELCRVYLEKWGLGGRWLKKARSQWHKSMTEESETPAQAQPMVPSSSYQPRHSLREESHSPTLQPYNTSTAW</sequence>
<dbReference type="PANTHER" id="PTHR31395:SF11">
    <property type="entry name" value="PROTEIN SHISA-LIKE-1"/>
    <property type="match status" value="1"/>
</dbReference>
<dbReference type="RefSeq" id="XP_040927130.1">
    <property type="nucleotide sequence ID" value="XM_041071196.2"/>
</dbReference>